<feature type="transmembrane region" description="Helical" evidence="1">
    <location>
        <begin position="205"/>
        <end position="223"/>
    </location>
</feature>
<dbReference type="Proteomes" id="UP001202717">
    <property type="component" value="Chromosome"/>
</dbReference>
<dbReference type="RefSeq" id="WP_249997301.1">
    <property type="nucleotide sequence ID" value="NZ_CP116221.1"/>
</dbReference>
<name>A0ABY7RUB7_9FLAO</name>
<dbReference type="EMBL" id="CP116221">
    <property type="protein sequence ID" value="WCO00275.1"/>
    <property type="molecule type" value="Genomic_DNA"/>
</dbReference>
<accession>A0ABY7RUB7</accession>
<keyword evidence="1" id="KW-0472">Membrane</keyword>
<feature type="transmembrane region" description="Helical" evidence="1">
    <location>
        <begin position="438"/>
        <end position="460"/>
    </location>
</feature>
<proteinExistence type="predicted"/>
<gene>
    <name evidence="2" type="ORF">MUN68_009335</name>
</gene>
<keyword evidence="3" id="KW-1185">Reference proteome</keyword>
<evidence type="ECO:0000313" key="2">
    <source>
        <dbReference type="EMBL" id="WCO00275.1"/>
    </source>
</evidence>
<evidence type="ECO:0000313" key="3">
    <source>
        <dbReference type="Proteomes" id="UP001202717"/>
    </source>
</evidence>
<feature type="transmembrane region" description="Helical" evidence="1">
    <location>
        <begin position="12"/>
        <end position="29"/>
    </location>
</feature>
<keyword evidence="1" id="KW-0812">Transmembrane</keyword>
<reference evidence="2 3" key="1">
    <citation type="submission" date="2023-01" db="EMBL/GenBank/DDBJ databases">
        <title>Psychroserpens ponticola sp. nov., isolated from seawater.</title>
        <authorList>
            <person name="Kristyanto S."/>
            <person name="Jung J."/>
            <person name="Kim J.M."/>
            <person name="Jeon C.O."/>
        </authorList>
    </citation>
    <scope>NUCLEOTIDE SEQUENCE [LARGE SCALE GENOMIC DNA]</scope>
    <source>
        <strain evidence="2 3">MSW6</strain>
    </source>
</reference>
<keyword evidence="1" id="KW-1133">Transmembrane helix</keyword>
<feature type="transmembrane region" description="Helical" evidence="1">
    <location>
        <begin position="244"/>
        <end position="262"/>
    </location>
</feature>
<protein>
    <submittedName>
        <fullName evidence="2">Uncharacterized protein</fullName>
    </submittedName>
</protein>
<organism evidence="2 3">
    <name type="scientific">Psychroserpens ponticola</name>
    <dbReference type="NCBI Taxonomy" id="2932268"/>
    <lineage>
        <taxon>Bacteria</taxon>
        <taxon>Pseudomonadati</taxon>
        <taxon>Bacteroidota</taxon>
        <taxon>Flavobacteriia</taxon>
        <taxon>Flavobacteriales</taxon>
        <taxon>Flavobacteriaceae</taxon>
        <taxon>Psychroserpens</taxon>
    </lineage>
</organism>
<sequence>MKTLITKYKKRIVQFLVFLIIVATSYYTFNKPVKYSATFIGSTNLGFVDYEYFNQRTEDNIESSLMNKNNPYLDENKMIIHLQFISYSKDIKNLEINIPNAKNKFEICYGKNINLNDAYKTEFNIVNSGYHNLNSINIGKNEKIDVWIIANLKNQIRTDELFDIRNYYFLVNNKQVVDINQTLTYFEKIGSFRYKVINYIIYHPMYQILICLIVIYALYIIIFKFKFSDIGSIIKNKKSHINKIGSLIILYFTFFITVYQFFITDIPNEHELEIFSVEPLYIPTIPTIDFTPEDYRIAYLQDSLTGEIDYETSMVIPTSLKIDTIYNDYSYINKFIFGSKSNFRVPELTILSVSGDNTYYSGSIGGLKTTKKIADTIASLKGFEGQNNFKLFSKKPICDCDLRFHTTNRVYTVTHKSKDIVTFNFIDRFLTESIINNIWIQLFVMFLIYFGLINIMMSLWKKIKNICQQRV</sequence>
<evidence type="ECO:0000256" key="1">
    <source>
        <dbReference type="SAM" id="Phobius"/>
    </source>
</evidence>